<sequence length="65" mass="7232">MSDPRDDIEVKIPDVTAVPLRDLAAIPVEALSEALRPLLRRSLVGAEVQEQADDDWPPEESSPRR</sequence>
<evidence type="ECO:0000313" key="2">
    <source>
        <dbReference type="EMBL" id="ROP36437.1"/>
    </source>
</evidence>
<dbReference type="OrthoDB" id="9935191at2"/>
<comment type="caution">
    <text evidence="2">The sequence shown here is derived from an EMBL/GenBank/DDBJ whole genome shotgun (WGS) entry which is preliminary data.</text>
</comment>
<feature type="region of interest" description="Disordered" evidence="1">
    <location>
        <begin position="46"/>
        <end position="65"/>
    </location>
</feature>
<dbReference type="RefSeq" id="WP_123742428.1">
    <property type="nucleotide sequence ID" value="NZ_RJKM01000001.1"/>
</dbReference>
<keyword evidence="3" id="KW-1185">Reference proteome</keyword>
<name>A0A3N1H1P9_9PSEU</name>
<evidence type="ECO:0000313" key="3">
    <source>
        <dbReference type="Proteomes" id="UP000268727"/>
    </source>
</evidence>
<dbReference type="AlphaFoldDB" id="A0A3N1H1P9"/>
<protein>
    <submittedName>
        <fullName evidence="2">FXSXX-COOH protein</fullName>
    </submittedName>
</protein>
<proteinExistence type="predicted"/>
<dbReference type="EMBL" id="RJKM01000001">
    <property type="protein sequence ID" value="ROP36437.1"/>
    <property type="molecule type" value="Genomic_DNA"/>
</dbReference>
<dbReference type="Proteomes" id="UP000268727">
    <property type="component" value="Unassembled WGS sequence"/>
</dbReference>
<gene>
    <name evidence="2" type="ORF">EDD40_1705</name>
</gene>
<accession>A0A3N1H1P9</accession>
<evidence type="ECO:0000256" key="1">
    <source>
        <dbReference type="SAM" id="MobiDB-lite"/>
    </source>
</evidence>
<reference evidence="2 3" key="1">
    <citation type="submission" date="2018-11" db="EMBL/GenBank/DDBJ databases">
        <title>Sequencing the genomes of 1000 actinobacteria strains.</title>
        <authorList>
            <person name="Klenk H.-P."/>
        </authorList>
    </citation>
    <scope>NUCLEOTIDE SEQUENCE [LARGE SCALE GENOMIC DNA]</scope>
    <source>
        <strain evidence="2 3">DSM 44231</strain>
    </source>
</reference>
<organism evidence="2 3">
    <name type="scientific">Saccharothrix texasensis</name>
    <dbReference type="NCBI Taxonomy" id="103734"/>
    <lineage>
        <taxon>Bacteria</taxon>
        <taxon>Bacillati</taxon>
        <taxon>Actinomycetota</taxon>
        <taxon>Actinomycetes</taxon>
        <taxon>Pseudonocardiales</taxon>
        <taxon>Pseudonocardiaceae</taxon>
        <taxon>Saccharothrix</taxon>
    </lineage>
</organism>